<dbReference type="InterPro" id="IPR052558">
    <property type="entry name" value="Siderophore_Hydrolase_D"/>
</dbReference>
<dbReference type="Proteomes" id="UP000031521">
    <property type="component" value="Chromosome"/>
</dbReference>
<dbReference type="PANTHER" id="PTHR40841:SF2">
    <property type="entry name" value="SIDEROPHORE-DEGRADING ESTERASE (EUROFUNG)"/>
    <property type="match status" value="1"/>
</dbReference>
<reference evidence="4 5" key="1">
    <citation type="journal article" date="2014" name="Int. J. Syst. Evol. Microbiol.">
        <title>Celeribacter indicus sp. nov., a polycyclic aromatic hydrocarbon-degrading bacterium from deep-sea sediment and reclassification of Huaishuia halophila as Celeribacter halophilus comb. nov.</title>
        <authorList>
            <person name="Lai Q."/>
            <person name="Cao J."/>
            <person name="Yuan J."/>
            <person name="Li F."/>
            <person name="Shao Z."/>
        </authorList>
    </citation>
    <scope>NUCLEOTIDE SEQUENCE [LARGE SCALE GENOMIC DNA]</scope>
    <source>
        <strain evidence="4">P73</strain>
    </source>
</reference>
<name>A0A0B5E1D7_9RHOB</name>
<dbReference type="EMBL" id="CP004393">
    <property type="protein sequence ID" value="AJE46821.1"/>
    <property type="molecule type" value="Genomic_DNA"/>
</dbReference>
<keyword evidence="5" id="KW-1185">Reference proteome</keyword>
<dbReference type="SUPFAM" id="SSF53474">
    <property type="entry name" value="alpha/beta-Hydrolases"/>
    <property type="match status" value="1"/>
</dbReference>
<keyword evidence="2" id="KW-0378">Hydrolase</keyword>
<sequence length="316" mass="33900">MPMSLTPAMPRPEPRSDAPRLALPPVIPAAELDLPPHKGRQARHLVLSQPCASHRFDLLDLPQIRHPLAAPEAAPYRLFRALPTGRAPERGWPVLYMLDGNAAFDFLDADMLATVPDLVVIGIGQRTDAQFERLSRARDLTFPAEGQVGLVPDAGYGDRPAGGATGFVPLLTGALRAAAEAGLAVDPARRTLWGHSLGGLFVLNLMLRRPDSFARYAAISPSLWWHPERFAPVLEAALAAPRTAGPIPLYMGVGTREKRTGFGGPVPDAPPESFVELADRLAASGRVDLLRQVYDGAVHIASLPTSLPATLRFAAV</sequence>
<dbReference type="PANTHER" id="PTHR40841">
    <property type="entry name" value="SIDEROPHORE TRIACETYLFUSARININE C ESTERASE"/>
    <property type="match status" value="1"/>
</dbReference>
<feature type="region of interest" description="Disordered" evidence="3">
    <location>
        <begin position="1"/>
        <end position="21"/>
    </location>
</feature>
<dbReference type="KEGG" id="cid:P73_2106"/>
<evidence type="ECO:0000256" key="2">
    <source>
        <dbReference type="ARBA" id="ARBA00022801"/>
    </source>
</evidence>
<dbReference type="InterPro" id="IPR029058">
    <property type="entry name" value="AB_hydrolase_fold"/>
</dbReference>
<dbReference type="Gene3D" id="3.40.50.1820">
    <property type="entry name" value="alpha/beta hydrolase"/>
    <property type="match status" value="1"/>
</dbReference>
<evidence type="ECO:0000256" key="1">
    <source>
        <dbReference type="ARBA" id="ARBA00005622"/>
    </source>
</evidence>
<evidence type="ECO:0000256" key="3">
    <source>
        <dbReference type="SAM" id="MobiDB-lite"/>
    </source>
</evidence>
<dbReference type="Pfam" id="PF00756">
    <property type="entry name" value="Esterase"/>
    <property type="match status" value="1"/>
</dbReference>
<evidence type="ECO:0000313" key="5">
    <source>
        <dbReference type="Proteomes" id="UP000031521"/>
    </source>
</evidence>
<organism evidence="4 5">
    <name type="scientific">Celeribacter indicus</name>
    <dbReference type="NCBI Taxonomy" id="1208324"/>
    <lineage>
        <taxon>Bacteria</taxon>
        <taxon>Pseudomonadati</taxon>
        <taxon>Pseudomonadota</taxon>
        <taxon>Alphaproteobacteria</taxon>
        <taxon>Rhodobacterales</taxon>
        <taxon>Roseobacteraceae</taxon>
        <taxon>Celeribacter</taxon>
    </lineage>
</organism>
<dbReference type="STRING" id="1208324.P73_2106"/>
<dbReference type="GO" id="GO:0016788">
    <property type="term" value="F:hydrolase activity, acting on ester bonds"/>
    <property type="evidence" value="ECO:0007669"/>
    <property type="project" value="TreeGrafter"/>
</dbReference>
<dbReference type="HOGENOM" id="CLU_039834_3_0_5"/>
<accession>A0A0B5E1D7</accession>
<evidence type="ECO:0000313" key="4">
    <source>
        <dbReference type="EMBL" id="AJE46821.1"/>
    </source>
</evidence>
<protein>
    <submittedName>
        <fullName evidence="4">Esterase</fullName>
    </submittedName>
</protein>
<dbReference type="AlphaFoldDB" id="A0A0B5E1D7"/>
<dbReference type="InterPro" id="IPR000801">
    <property type="entry name" value="Esterase-like"/>
</dbReference>
<gene>
    <name evidence="4" type="ORF">P73_2106</name>
</gene>
<comment type="similarity">
    <text evidence="1">Belongs to the esterase D family.</text>
</comment>
<proteinExistence type="inferred from homology"/>